<protein>
    <submittedName>
        <fullName evidence="2">Uncharacterized protein</fullName>
    </submittedName>
</protein>
<gene>
    <name evidence="2" type="ORF">BU251_09140</name>
</gene>
<proteinExistence type="predicted"/>
<accession>A0A410P6R9</accession>
<dbReference type="Proteomes" id="UP000287243">
    <property type="component" value="Chromosome"/>
</dbReference>
<keyword evidence="1" id="KW-0812">Transmembrane</keyword>
<dbReference type="EMBL" id="CP019384">
    <property type="protein sequence ID" value="QAT17875.1"/>
    <property type="molecule type" value="Genomic_DNA"/>
</dbReference>
<keyword evidence="3" id="KW-1185">Reference proteome</keyword>
<reference evidence="2 3" key="1">
    <citation type="submission" date="2017-01" db="EMBL/GenBank/DDBJ databases">
        <title>First insights into the biology of 'candidatus Vampirococcus archaeovorus'.</title>
        <authorList>
            <person name="Kizina J."/>
            <person name="Jordan S."/>
            <person name="Stueber K."/>
            <person name="Reinhardt R."/>
            <person name="Harder J."/>
        </authorList>
    </citation>
    <scope>NUCLEOTIDE SEQUENCE [LARGE SCALE GENOMIC DNA]</scope>
    <source>
        <strain evidence="2 3">LiM</strain>
    </source>
</reference>
<feature type="transmembrane region" description="Helical" evidence="1">
    <location>
        <begin position="26"/>
        <end position="46"/>
    </location>
</feature>
<sequence length="110" mass="12161">MSESEKFSLLKFAGSFFQFLPWVKTLRYATGIALVGFAGLTIYRAFFMPTQTTKQITHIIAQPGAQVTVDQKKEEKKSGIEVSPFVEGYGFAESDDRKGVGAKAGIRVDF</sequence>
<organism evidence="2 3">
    <name type="scientific">Velamenicoccus archaeovorus</name>
    <dbReference type="NCBI Taxonomy" id="1930593"/>
    <lineage>
        <taxon>Bacteria</taxon>
        <taxon>Pseudomonadati</taxon>
        <taxon>Candidatus Omnitrophota</taxon>
        <taxon>Candidatus Velamenicoccus</taxon>
    </lineage>
</organism>
<evidence type="ECO:0000313" key="2">
    <source>
        <dbReference type="EMBL" id="QAT17875.1"/>
    </source>
</evidence>
<dbReference type="AlphaFoldDB" id="A0A410P6R9"/>
<name>A0A410P6R9_VELA1</name>
<evidence type="ECO:0000256" key="1">
    <source>
        <dbReference type="SAM" id="Phobius"/>
    </source>
</evidence>
<keyword evidence="1" id="KW-1133">Transmembrane helix</keyword>
<dbReference type="KEGG" id="vai:BU251_09140"/>
<evidence type="ECO:0000313" key="3">
    <source>
        <dbReference type="Proteomes" id="UP000287243"/>
    </source>
</evidence>
<keyword evidence="1" id="KW-0472">Membrane</keyword>
<dbReference type="RefSeq" id="WP_128700840.1">
    <property type="nucleotide sequence ID" value="NZ_CP019384.1"/>
</dbReference>